<dbReference type="InterPro" id="IPR010432">
    <property type="entry name" value="RDD"/>
</dbReference>
<evidence type="ECO:0000256" key="2">
    <source>
        <dbReference type="ARBA" id="ARBA00022475"/>
    </source>
</evidence>
<evidence type="ECO:0000256" key="3">
    <source>
        <dbReference type="ARBA" id="ARBA00022692"/>
    </source>
</evidence>
<proteinExistence type="predicted"/>
<sequence>MSEVNPYLPPQADIIPPSDPTTQPLASPWIRLVAQIVDGLIAGGITAVCQLIAGYYTRVSAGTVSMLEPFLWSLLTMAIILGINWNFLLQGQTIGKKVMKIRIVRKSGAPIDRTRILTHRLLPVWVASVIPIIGGIAVIVDALCIFRSGHNTLHDDIADSKVVTA</sequence>
<protein>
    <submittedName>
        <fullName evidence="9">Uncharacterized membrane protein YckC, RDD family</fullName>
    </submittedName>
</protein>
<keyword evidence="5 7" id="KW-0472">Membrane</keyword>
<feature type="transmembrane region" description="Helical" evidence="7">
    <location>
        <begin position="69"/>
        <end position="89"/>
    </location>
</feature>
<feature type="domain" description="RDD" evidence="8">
    <location>
        <begin position="25"/>
        <end position="158"/>
    </location>
</feature>
<feature type="transmembrane region" description="Helical" evidence="7">
    <location>
        <begin position="124"/>
        <end position="146"/>
    </location>
</feature>
<dbReference type="InterPro" id="IPR051791">
    <property type="entry name" value="Pra-immunoreactive"/>
</dbReference>
<dbReference type="STRING" id="48467.SAMN02745166_04314"/>
<keyword evidence="10" id="KW-1185">Reference proteome</keyword>
<dbReference type="Pfam" id="PF06271">
    <property type="entry name" value="RDD"/>
    <property type="match status" value="1"/>
</dbReference>
<keyword evidence="2" id="KW-1003">Cell membrane</keyword>
<evidence type="ECO:0000259" key="8">
    <source>
        <dbReference type="Pfam" id="PF06271"/>
    </source>
</evidence>
<comment type="subcellular location">
    <subcellularLocation>
        <location evidence="1">Cell membrane</location>
        <topology evidence="1">Multi-pass membrane protein</topology>
    </subcellularLocation>
</comment>
<reference evidence="10" key="1">
    <citation type="submission" date="2017-02" db="EMBL/GenBank/DDBJ databases">
        <authorList>
            <person name="Varghese N."/>
            <person name="Submissions S."/>
        </authorList>
    </citation>
    <scope>NUCLEOTIDE SEQUENCE [LARGE SCALE GENOMIC DNA]</scope>
    <source>
        <strain evidence="10">ATCC 700200</strain>
    </source>
</reference>
<dbReference type="RefSeq" id="WP_176159588.1">
    <property type="nucleotide sequence ID" value="NZ_FUYE01000019.1"/>
</dbReference>
<accession>A0A1T4YWQ3</accession>
<evidence type="ECO:0000256" key="5">
    <source>
        <dbReference type="ARBA" id="ARBA00023136"/>
    </source>
</evidence>
<keyword evidence="3 7" id="KW-0812">Transmembrane</keyword>
<evidence type="ECO:0000256" key="7">
    <source>
        <dbReference type="SAM" id="Phobius"/>
    </source>
</evidence>
<evidence type="ECO:0000256" key="4">
    <source>
        <dbReference type="ARBA" id="ARBA00022989"/>
    </source>
</evidence>
<evidence type="ECO:0000256" key="6">
    <source>
        <dbReference type="SAM" id="MobiDB-lite"/>
    </source>
</evidence>
<dbReference type="GO" id="GO:0005886">
    <property type="term" value="C:plasma membrane"/>
    <property type="evidence" value="ECO:0007669"/>
    <property type="project" value="UniProtKB-SubCell"/>
</dbReference>
<dbReference type="EMBL" id="FUYE01000019">
    <property type="protein sequence ID" value="SKB05721.1"/>
    <property type="molecule type" value="Genomic_DNA"/>
</dbReference>
<name>A0A1T4YWQ3_9BACT</name>
<evidence type="ECO:0000313" key="10">
    <source>
        <dbReference type="Proteomes" id="UP000190774"/>
    </source>
</evidence>
<keyword evidence="4 7" id="KW-1133">Transmembrane helix</keyword>
<evidence type="ECO:0000313" key="9">
    <source>
        <dbReference type="EMBL" id="SKB05721.1"/>
    </source>
</evidence>
<dbReference type="Proteomes" id="UP000190774">
    <property type="component" value="Unassembled WGS sequence"/>
</dbReference>
<evidence type="ECO:0000256" key="1">
    <source>
        <dbReference type="ARBA" id="ARBA00004651"/>
    </source>
</evidence>
<dbReference type="AlphaFoldDB" id="A0A1T4YWQ3"/>
<feature type="region of interest" description="Disordered" evidence="6">
    <location>
        <begin position="1"/>
        <end position="21"/>
    </location>
</feature>
<organism evidence="9 10">
    <name type="scientific">Prosthecobacter debontii</name>
    <dbReference type="NCBI Taxonomy" id="48467"/>
    <lineage>
        <taxon>Bacteria</taxon>
        <taxon>Pseudomonadati</taxon>
        <taxon>Verrucomicrobiota</taxon>
        <taxon>Verrucomicrobiia</taxon>
        <taxon>Verrucomicrobiales</taxon>
        <taxon>Verrucomicrobiaceae</taxon>
        <taxon>Prosthecobacter</taxon>
    </lineage>
</organism>
<gene>
    <name evidence="9" type="ORF">SAMN02745166_04314</name>
</gene>
<dbReference type="PANTHER" id="PTHR36115">
    <property type="entry name" value="PROLINE-RICH ANTIGEN HOMOLOG-RELATED"/>
    <property type="match status" value="1"/>
</dbReference>